<keyword evidence="2" id="KW-1185">Reference proteome</keyword>
<proteinExistence type="predicted"/>
<evidence type="ECO:0000313" key="2">
    <source>
        <dbReference type="Proteomes" id="UP001234989"/>
    </source>
</evidence>
<sequence>MKKSTHFILTDGKAERTIQTLEDMLRTCVIDFKDNWDDHLSLIEFTYNNSYHPIIGMAPFGALYSRRCRSPICLFEVAEVSLIGPELVHKTMEKVRLIIERLKMTQSRHKSYADVRRRDLEFDVNDWVYLKISPMKGVMRFGKKGKLSPHYGSISNVEVY</sequence>
<dbReference type="InterPro" id="IPR012337">
    <property type="entry name" value="RNaseH-like_sf"/>
</dbReference>
<dbReference type="EMBL" id="CP133613">
    <property type="protein sequence ID" value="WMV14121.1"/>
    <property type="molecule type" value="Genomic_DNA"/>
</dbReference>
<organism evidence="1 2">
    <name type="scientific">Solanum verrucosum</name>
    <dbReference type="NCBI Taxonomy" id="315347"/>
    <lineage>
        <taxon>Eukaryota</taxon>
        <taxon>Viridiplantae</taxon>
        <taxon>Streptophyta</taxon>
        <taxon>Embryophyta</taxon>
        <taxon>Tracheophyta</taxon>
        <taxon>Spermatophyta</taxon>
        <taxon>Magnoliopsida</taxon>
        <taxon>eudicotyledons</taxon>
        <taxon>Gunneridae</taxon>
        <taxon>Pentapetalae</taxon>
        <taxon>asterids</taxon>
        <taxon>lamiids</taxon>
        <taxon>Solanales</taxon>
        <taxon>Solanaceae</taxon>
        <taxon>Solanoideae</taxon>
        <taxon>Solaneae</taxon>
        <taxon>Solanum</taxon>
    </lineage>
</organism>
<dbReference type="PANTHER" id="PTHR45835:SF99">
    <property type="entry name" value="CHROMO DOMAIN-CONTAINING PROTEIN-RELATED"/>
    <property type="match status" value="1"/>
</dbReference>
<evidence type="ECO:0000313" key="1">
    <source>
        <dbReference type="EMBL" id="WMV14121.1"/>
    </source>
</evidence>
<dbReference type="Proteomes" id="UP001234989">
    <property type="component" value="Chromosome 2"/>
</dbReference>
<dbReference type="PANTHER" id="PTHR45835">
    <property type="entry name" value="YALI0A06105P"/>
    <property type="match status" value="1"/>
</dbReference>
<reference evidence="1" key="1">
    <citation type="submission" date="2023-08" db="EMBL/GenBank/DDBJ databases">
        <title>A de novo genome assembly of Solanum verrucosum Schlechtendal, a Mexican diploid species geographically isolated from the other diploid A-genome species in potato relatives.</title>
        <authorList>
            <person name="Hosaka K."/>
        </authorList>
    </citation>
    <scope>NUCLEOTIDE SEQUENCE</scope>
    <source>
        <tissue evidence="1">Young leaves</tissue>
    </source>
</reference>
<dbReference type="GO" id="GO:0003676">
    <property type="term" value="F:nucleic acid binding"/>
    <property type="evidence" value="ECO:0007669"/>
    <property type="project" value="InterPro"/>
</dbReference>
<gene>
    <name evidence="1" type="ORF">MTR67_007506</name>
</gene>
<dbReference type="Gene3D" id="3.30.420.10">
    <property type="entry name" value="Ribonuclease H-like superfamily/Ribonuclease H"/>
    <property type="match status" value="1"/>
</dbReference>
<protein>
    <recommendedName>
        <fullName evidence="3">Integrase catalytic domain-containing protein</fullName>
    </recommendedName>
</protein>
<dbReference type="AlphaFoldDB" id="A0AAF0TCT5"/>
<name>A0AAF0TCT5_SOLVR</name>
<dbReference type="SUPFAM" id="SSF53098">
    <property type="entry name" value="Ribonuclease H-like"/>
    <property type="match status" value="1"/>
</dbReference>
<accession>A0AAF0TCT5</accession>
<dbReference type="InterPro" id="IPR036397">
    <property type="entry name" value="RNaseH_sf"/>
</dbReference>
<evidence type="ECO:0008006" key="3">
    <source>
        <dbReference type="Google" id="ProtNLM"/>
    </source>
</evidence>